<dbReference type="Proteomes" id="UP000315434">
    <property type="component" value="Unassembled WGS sequence"/>
</dbReference>
<evidence type="ECO:0000256" key="1">
    <source>
        <dbReference type="ARBA" id="ARBA00022729"/>
    </source>
</evidence>
<dbReference type="Proteomes" id="UP000528185">
    <property type="component" value="Unassembled WGS sequence"/>
</dbReference>
<keyword evidence="2" id="KW-0472">Membrane</keyword>
<reference evidence="5 8" key="2">
    <citation type="submission" date="2020-06" db="EMBL/GenBank/DDBJ databases">
        <authorList>
            <person name="De Coninck B."/>
            <person name="Ibrahim H."/>
        </authorList>
    </citation>
    <scope>NUCLEOTIDE SEQUENCE [LARGE SCALE GENOMIC DNA]</scope>
    <source>
        <strain evidence="5">Ag_rhizogenes_K599</strain>
    </source>
</reference>
<evidence type="ECO:0000259" key="4">
    <source>
        <dbReference type="Pfam" id="PF04355"/>
    </source>
</evidence>
<evidence type="ECO:0000256" key="3">
    <source>
        <dbReference type="ARBA" id="ARBA00023237"/>
    </source>
</evidence>
<evidence type="ECO:0000313" key="7">
    <source>
        <dbReference type="Proteomes" id="UP000315434"/>
    </source>
</evidence>
<keyword evidence="3" id="KW-0998">Cell outer membrane</keyword>
<dbReference type="OrthoDB" id="9808313at2"/>
<dbReference type="GO" id="GO:0043165">
    <property type="term" value="P:Gram-negative-bacterium-type cell outer membrane assembly"/>
    <property type="evidence" value="ECO:0007669"/>
    <property type="project" value="TreeGrafter"/>
</dbReference>
<protein>
    <submittedName>
        <fullName evidence="6">Outer membrane protein assembly factor BamE</fullName>
    </submittedName>
</protein>
<sequence>MIAVGEKQLSKQKSASHGKILSKTAIAIVLASGLLSACTSTTDVFHNGYVMDEQSLQLIPEGSSREQVLLTMGTPSTTATFGNEVFYYISQKRVRRAAFMKPTLVEQNILAIYFNKDGVIERKANYALQDGKVFDTISRTTPTGGKDLTFLQQLLSGGTSGANIAKSILGQGNNTP</sequence>
<organism evidence="6 7">
    <name type="scientific">Rhizobium rhizogenes</name>
    <name type="common">Agrobacterium rhizogenes</name>
    <dbReference type="NCBI Taxonomy" id="359"/>
    <lineage>
        <taxon>Bacteria</taxon>
        <taxon>Pseudomonadati</taxon>
        <taxon>Pseudomonadota</taxon>
        <taxon>Alphaproteobacteria</taxon>
        <taxon>Hyphomicrobiales</taxon>
        <taxon>Rhizobiaceae</taxon>
        <taxon>Rhizobium/Agrobacterium group</taxon>
        <taxon>Rhizobium</taxon>
    </lineage>
</organism>
<dbReference type="Gene3D" id="3.30.1450.10">
    <property type="match status" value="1"/>
</dbReference>
<keyword evidence="1" id="KW-0732">Signal</keyword>
<comment type="caution">
    <text evidence="6">The sequence shown here is derived from an EMBL/GenBank/DDBJ whole genome shotgun (WGS) entry which is preliminary data.</text>
</comment>
<dbReference type="InterPro" id="IPR007450">
    <property type="entry name" value="BamE_dom"/>
</dbReference>
<dbReference type="InterPro" id="IPR037873">
    <property type="entry name" value="BamE-like"/>
</dbReference>
<dbReference type="PANTHER" id="PTHR37482">
    <property type="entry name" value="OUTER MEMBRANE PROTEIN ASSEMBLY FACTOR BAME"/>
    <property type="match status" value="1"/>
</dbReference>
<dbReference type="AlphaFoldDB" id="A0A178H8X1"/>
<feature type="domain" description="Outer membrane protein assembly factor BamE" evidence="4">
    <location>
        <begin position="48"/>
        <end position="121"/>
    </location>
</feature>
<dbReference type="InterPro" id="IPR026592">
    <property type="entry name" value="BamE"/>
</dbReference>
<dbReference type="PANTHER" id="PTHR37482:SF1">
    <property type="entry name" value="OUTER MEMBRANE PROTEIN ASSEMBLY FACTOR BAME"/>
    <property type="match status" value="1"/>
</dbReference>
<evidence type="ECO:0000256" key="2">
    <source>
        <dbReference type="ARBA" id="ARBA00023136"/>
    </source>
</evidence>
<dbReference type="EMBL" id="CAICSX020000001">
    <property type="protein sequence ID" value="CAD0210831.1"/>
    <property type="molecule type" value="Genomic_DNA"/>
</dbReference>
<proteinExistence type="predicted"/>
<dbReference type="GO" id="GO:0051205">
    <property type="term" value="P:protein insertion into membrane"/>
    <property type="evidence" value="ECO:0007669"/>
    <property type="project" value="TreeGrafter"/>
</dbReference>
<gene>
    <name evidence="5" type="primary">bamE</name>
    <name evidence="5" type="ORF">AGRHK599_LOCUS849</name>
    <name evidence="6" type="ORF">EXN68_02900</name>
</gene>
<dbReference type="GO" id="GO:0030674">
    <property type="term" value="F:protein-macromolecule adaptor activity"/>
    <property type="evidence" value="ECO:0007669"/>
    <property type="project" value="TreeGrafter"/>
</dbReference>
<dbReference type="Pfam" id="PF04355">
    <property type="entry name" value="BamE"/>
    <property type="match status" value="1"/>
</dbReference>
<dbReference type="GO" id="GO:1990063">
    <property type="term" value="C:Bam protein complex"/>
    <property type="evidence" value="ECO:0007669"/>
    <property type="project" value="TreeGrafter"/>
</dbReference>
<dbReference type="RefSeq" id="WP_046798876.1">
    <property type="nucleotide sequence ID" value="NZ_CAICSX020000001.1"/>
</dbReference>
<name>A0A178H8X1_RHIRH</name>
<accession>A0A178H8X1</accession>
<dbReference type="EMBL" id="SGNY01000001">
    <property type="protein sequence ID" value="TRB02640.1"/>
    <property type="molecule type" value="Genomic_DNA"/>
</dbReference>
<evidence type="ECO:0000313" key="8">
    <source>
        <dbReference type="Proteomes" id="UP000528185"/>
    </source>
</evidence>
<evidence type="ECO:0000313" key="5">
    <source>
        <dbReference type="EMBL" id="CAD0210831.1"/>
    </source>
</evidence>
<reference evidence="6 7" key="1">
    <citation type="journal article" date="2019" name="Appl. Microbiol. Biotechnol.">
        <title>Differential efficiency of wild type rhizogenic strains for rol gene transformation of plants.</title>
        <authorList>
            <person name="Desmet S."/>
            <person name="De Keyser E."/>
            <person name="Van Vaerenbergh J."/>
            <person name="Baeyen S."/>
            <person name="Van Huylenbroeck J."/>
            <person name="Geelen D."/>
            <person name="Dhooghe E."/>
        </authorList>
    </citation>
    <scope>NUCLEOTIDE SEQUENCE [LARGE SCALE GENOMIC DNA]</scope>
    <source>
        <strain evidence="6 7">GBBC3284</strain>
    </source>
</reference>
<dbReference type="KEGG" id="aro:B0909_07475"/>
<evidence type="ECO:0000313" key="6">
    <source>
        <dbReference type="EMBL" id="TRB02640.1"/>
    </source>
</evidence>